<protein>
    <submittedName>
        <fullName evidence="2">Anti-anti-sigma factor</fullName>
    </submittedName>
</protein>
<reference evidence="2 3" key="1">
    <citation type="submission" date="2017-01" db="EMBL/GenBank/DDBJ databases">
        <authorList>
            <person name="Mah S.A."/>
            <person name="Swanson W.J."/>
            <person name="Moy G.W."/>
            <person name="Vacquier V.D."/>
        </authorList>
    </citation>
    <scope>NUCLEOTIDE SEQUENCE [LARGE SCALE GENOMIC DNA]</scope>
    <source>
        <strain evidence="2 3">DCY110</strain>
    </source>
</reference>
<proteinExistence type="predicted"/>
<accession>A0A1P8K4B5</accession>
<evidence type="ECO:0000259" key="1">
    <source>
        <dbReference type="PROSITE" id="PS50801"/>
    </source>
</evidence>
<gene>
    <name evidence="2" type="ORF">RD110_20595</name>
</gene>
<dbReference type="STRING" id="1842727.RD110_20595"/>
<sequence length="90" mass="9489">MLVLPAELTHDQAEPSLRMLLQGLRSQTDAAVVVDASPLAKFDSSALAVLLECRRESMAMGRSFAVRGLPARLAALAGLYGIAELLPAAN</sequence>
<evidence type="ECO:0000313" key="2">
    <source>
        <dbReference type="EMBL" id="APW40836.1"/>
    </source>
</evidence>
<dbReference type="InterPro" id="IPR058548">
    <property type="entry name" value="MlaB-like_STAS"/>
</dbReference>
<dbReference type="KEGG" id="rhy:RD110_20595"/>
<dbReference type="OrthoDB" id="9156744at2"/>
<dbReference type="Proteomes" id="UP000186609">
    <property type="component" value="Chromosome"/>
</dbReference>
<feature type="domain" description="STAS" evidence="1">
    <location>
        <begin position="1"/>
        <end position="90"/>
    </location>
</feature>
<dbReference type="InterPro" id="IPR036513">
    <property type="entry name" value="STAS_dom_sf"/>
</dbReference>
<dbReference type="Gene3D" id="3.30.750.24">
    <property type="entry name" value="STAS domain"/>
    <property type="match status" value="1"/>
</dbReference>
<dbReference type="InterPro" id="IPR002645">
    <property type="entry name" value="STAS_dom"/>
</dbReference>
<name>A0A1P8K4B5_9BURK</name>
<dbReference type="PROSITE" id="PS50801">
    <property type="entry name" value="STAS"/>
    <property type="match status" value="1"/>
</dbReference>
<dbReference type="RefSeq" id="WP_076205360.1">
    <property type="nucleotide sequence ID" value="NZ_CP019236.1"/>
</dbReference>
<dbReference type="SUPFAM" id="SSF52091">
    <property type="entry name" value="SpoIIaa-like"/>
    <property type="match status" value="1"/>
</dbReference>
<keyword evidence="3" id="KW-1185">Reference proteome</keyword>
<dbReference type="EMBL" id="CP019236">
    <property type="protein sequence ID" value="APW40836.1"/>
    <property type="molecule type" value="Genomic_DNA"/>
</dbReference>
<evidence type="ECO:0000313" key="3">
    <source>
        <dbReference type="Proteomes" id="UP000186609"/>
    </source>
</evidence>
<dbReference type="AlphaFoldDB" id="A0A1P8K4B5"/>
<dbReference type="Pfam" id="PF13466">
    <property type="entry name" value="STAS_2"/>
    <property type="match status" value="1"/>
</dbReference>
<organism evidence="2 3">
    <name type="scientific">Rhodoferax koreensis</name>
    <dbReference type="NCBI Taxonomy" id="1842727"/>
    <lineage>
        <taxon>Bacteria</taxon>
        <taxon>Pseudomonadati</taxon>
        <taxon>Pseudomonadota</taxon>
        <taxon>Betaproteobacteria</taxon>
        <taxon>Burkholderiales</taxon>
        <taxon>Comamonadaceae</taxon>
        <taxon>Rhodoferax</taxon>
    </lineage>
</organism>